<evidence type="ECO:0000313" key="1">
    <source>
        <dbReference type="EMBL" id="PSB58983.1"/>
    </source>
</evidence>
<name>A0A2T1GMA4_9CYAN</name>
<keyword evidence="2" id="KW-1185">Reference proteome</keyword>
<protein>
    <submittedName>
        <fullName evidence="1">Uncharacterized protein</fullName>
    </submittedName>
</protein>
<organism evidence="1 2">
    <name type="scientific">Chamaesiphon polymorphus CCALA 037</name>
    <dbReference type="NCBI Taxonomy" id="2107692"/>
    <lineage>
        <taxon>Bacteria</taxon>
        <taxon>Bacillati</taxon>
        <taxon>Cyanobacteriota</taxon>
        <taxon>Cyanophyceae</taxon>
        <taxon>Gomontiellales</taxon>
        <taxon>Chamaesiphonaceae</taxon>
        <taxon>Chamaesiphon</taxon>
    </lineage>
</organism>
<dbReference type="AlphaFoldDB" id="A0A2T1GMA4"/>
<accession>A0A2T1GMA4</accession>
<sequence length="76" mass="9061">MPSSQLQVIYEQFSSDRGFGACFTQMRIILFCSNNHDSTGRLRMIKKKVNKLEQISDLYRVYRSCKNDRIIFTYRL</sequence>
<dbReference type="EMBL" id="PVWO01000018">
    <property type="protein sequence ID" value="PSB58983.1"/>
    <property type="molecule type" value="Genomic_DNA"/>
</dbReference>
<comment type="caution">
    <text evidence="1">The sequence shown here is derived from an EMBL/GenBank/DDBJ whole genome shotgun (WGS) entry which is preliminary data.</text>
</comment>
<dbReference type="Proteomes" id="UP000238937">
    <property type="component" value="Unassembled WGS sequence"/>
</dbReference>
<reference evidence="1 2" key="1">
    <citation type="submission" date="2018-03" db="EMBL/GenBank/DDBJ databases">
        <title>The ancient ancestry and fast evolution of plastids.</title>
        <authorList>
            <person name="Moore K.R."/>
            <person name="Magnabosco C."/>
            <person name="Momper L."/>
            <person name="Gold D.A."/>
            <person name="Bosak T."/>
            <person name="Fournier G.P."/>
        </authorList>
    </citation>
    <scope>NUCLEOTIDE SEQUENCE [LARGE SCALE GENOMIC DNA]</scope>
    <source>
        <strain evidence="1 2">CCALA 037</strain>
    </source>
</reference>
<proteinExistence type="predicted"/>
<evidence type="ECO:0000313" key="2">
    <source>
        <dbReference type="Proteomes" id="UP000238937"/>
    </source>
</evidence>
<gene>
    <name evidence="1" type="ORF">C7B77_02765</name>
</gene>